<evidence type="ECO:0000256" key="3">
    <source>
        <dbReference type="ARBA" id="ARBA00038122"/>
    </source>
</evidence>
<comment type="similarity">
    <text evidence="3">Belongs to the SOWAH family.</text>
</comment>
<dbReference type="PROSITE" id="PS50297">
    <property type="entry name" value="ANK_REP_REGION"/>
    <property type="match status" value="1"/>
</dbReference>
<dbReference type="PANTHER" id="PTHR14491">
    <property type="entry name" value="SOSONDOWAH, ISOFORM G"/>
    <property type="match status" value="1"/>
</dbReference>
<dbReference type="Proteomes" id="UP000694397">
    <property type="component" value="Chromosome 12"/>
</dbReference>
<evidence type="ECO:0000259" key="6">
    <source>
        <dbReference type="Pfam" id="PF25877"/>
    </source>
</evidence>
<accession>A0A8C9SMS4</accession>
<dbReference type="PANTHER" id="PTHR14491:SF4">
    <property type="entry name" value="ANKYRIN REPEAT DOMAIN-CONTAINING PROTEIN SOWAHC"/>
    <property type="match status" value="1"/>
</dbReference>
<dbReference type="GeneTree" id="ENSGT00950000183003"/>
<feature type="region of interest" description="Disordered" evidence="5">
    <location>
        <begin position="386"/>
        <end position="414"/>
    </location>
</feature>
<dbReference type="Pfam" id="PF25877">
    <property type="entry name" value="WHD_SOWAH"/>
    <property type="match status" value="1"/>
</dbReference>
<name>A0A8C9SMS4_SCLFO</name>
<dbReference type="Pfam" id="PF12796">
    <property type="entry name" value="Ank_2"/>
    <property type="match status" value="1"/>
</dbReference>
<feature type="domain" description="SOWAHA-C winged helix-turn-helix" evidence="6">
    <location>
        <begin position="4"/>
        <end position="83"/>
    </location>
</feature>
<reference evidence="7" key="3">
    <citation type="submission" date="2025-09" db="UniProtKB">
        <authorList>
            <consortium name="Ensembl"/>
        </authorList>
    </citation>
    <scope>IDENTIFICATION</scope>
</reference>
<feature type="repeat" description="ANK" evidence="4">
    <location>
        <begin position="255"/>
        <end position="277"/>
    </location>
</feature>
<evidence type="ECO:0000256" key="2">
    <source>
        <dbReference type="ARBA" id="ARBA00023043"/>
    </source>
</evidence>
<dbReference type="InterPro" id="IPR002110">
    <property type="entry name" value="Ankyrin_rpt"/>
</dbReference>
<gene>
    <name evidence="7" type="primary">SOWAHC</name>
    <name evidence="7" type="synonym">LOC108930684</name>
</gene>
<dbReference type="InterPro" id="IPR058889">
    <property type="entry name" value="WHD_SOWAHA-C"/>
</dbReference>
<evidence type="ECO:0000256" key="1">
    <source>
        <dbReference type="ARBA" id="ARBA00022737"/>
    </source>
</evidence>
<dbReference type="OrthoDB" id="60433at2759"/>
<proteinExistence type="inferred from homology"/>
<dbReference type="PROSITE" id="PS50088">
    <property type="entry name" value="ANK_REPEAT"/>
    <property type="match status" value="1"/>
</dbReference>
<protein>
    <submittedName>
        <fullName evidence="7">Sosondowah ankyrin repeat domain family member C</fullName>
    </submittedName>
</protein>
<dbReference type="Gene3D" id="1.25.40.20">
    <property type="entry name" value="Ankyrin repeat-containing domain"/>
    <property type="match status" value="1"/>
</dbReference>
<feature type="region of interest" description="Disordered" evidence="5">
    <location>
        <begin position="342"/>
        <end position="364"/>
    </location>
</feature>
<reference evidence="7" key="2">
    <citation type="submission" date="2025-08" db="UniProtKB">
        <authorList>
            <consortium name="Ensembl"/>
        </authorList>
    </citation>
    <scope>IDENTIFICATION</scope>
</reference>
<dbReference type="SUPFAM" id="SSF48403">
    <property type="entry name" value="Ankyrin repeat"/>
    <property type="match status" value="1"/>
</dbReference>
<dbReference type="AlphaFoldDB" id="A0A8C9SMS4"/>
<evidence type="ECO:0000256" key="4">
    <source>
        <dbReference type="PROSITE-ProRule" id="PRU00023"/>
    </source>
</evidence>
<dbReference type="InterPro" id="IPR036770">
    <property type="entry name" value="Ankyrin_rpt-contain_sf"/>
</dbReference>
<evidence type="ECO:0000313" key="8">
    <source>
        <dbReference type="Proteomes" id="UP000694397"/>
    </source>
</evidence>
<keyword evidence="8" id="KW-1185">Reference proteome</keyword>
<sequence>MASECSQEAVLRFLGARGGRAKNVELMDHFKALLPSDPVQRAFAKERLRTYVDNVAAMHRENGAKVLCLRKRYVGCARRVEENADGDCNGNALGSGALPAPHLSEGPTVRAADGGARAPSLILPLQPAEGEAWEAREARLTPLEVFWKGSSGRKLQRKSEGDAALTLPPVEDYGGSVALDPLEHEWMMCSSDGEWENLHRLLLREPNLVTKKDFVTGFTCLHWAAKLGKHELLAPLVNFAKQNSVPVNINVRSGVGYTPLHLAAMHNHLEVVRLLIEEYDADVEARDYSGKTASHYLTCRVPGDLWDLMRRRSDPCLESAEAGAGHWTPSKHRASGLMPLNLFNHPEEDVSDGESMTKPKPGNRKAAMNIIKPRLRKIRVRSKIVHSTSFREAEGGDGAPQNAVKSRPKSNLFG</sequence>
<evidence type="ECO:0000313" key="7">
    <source>
        <dbReference type="Ensembl" id="ENSSFOP00015036551.1"/>
    </source>
</evidence>
<evidence type="ECO:0000256" key="5">
    <source>
        <dbReference type="SAM" id="MobiDB-lite"/>
    </source>
</evidence>
<reference evidence="7 8" key="1">
    <citation type="submission" date="2019-04" db="EMBL/GenBank/DDBJ databases">
        <authorList>
            <consortium name="Wellcome Sanger Institute Data Sharing"/>
        </authorList>
    </citation>
    <scope>NUCLEOTIDE SEQUENCE [LARGE SCALE GENOMIC DNA]</scope>
</reference>
<dbReference type="SMART" id="SM00248">
    <property type="entry name" value="ANK"/>
    <property type="match status" value="2"/>
</dbReference>
<dbReference type="Ensembl" id="ENSSFOT00015036945.2">
    <property type="protein sequence ID" value="ENSSFOP00015036551.1"/>
    <property type="gene ID" value="ENSSFOG00015023247.2"/>
</dbReference>
<organism evidence="7 8">
    <name type="scientific">Scleropages formosus</name>
    <name type="common">Asian bonytongue</name>
    <name type="synonym">Osteoglossum formosum</name>
    <dbReference type="NCBI Taxonomy" id="113540"/>
    <lineage>
        <taxon>Eukaryota</taxon>
        <taxon>Metazoa</taxon>
        <taxon>Chordata</taxon>
        <taxon>Craniata</taxon>
        <taxon>Vertebrata</taxon>
        <taxon>Euteleostomi</taxon>
        <taxon>Actinopterygii</taxon>
        <taxon>Neopterygii</taxon>
        <taxon>Teleostei</taxon>
        <taxon>Osteoglossocephala</taxon>
        <taxon>Osteoglossomorpha</taxon>
        <taxon>Osteoglossiformes</taxon>
        <taxon>Osteoglossidae</taxon>
        <taxon>Scleropages</taxon>
    </lineage>
</organism>
<keyword evidence="1" id="KW-0677">Repeat</keyword>
<keyword evidence="2 4" id="KW-0040">ANK repeat</keyword>